<accession>A0A840CL30</accession>
<comment type="caution">
    <text evidence="1">The sequence shown here is derived from an EMBL/GenBank/DDBJ whole genome shotgun (WGS) entry which is preliminary data.</text>
</comment>
<protein>
    <recommendedName>
        <fullName evidence="3">Exopolysaccharide biosynthesis protein YbjH</fullName>
    </recommendedName>
</protein>
<sequence length="704" mass="77279">MAIFYRRASWAGMACILTLGIPSDWGGAQSRPVLSFYGTTGLMDTPTAESMPDGALTLTVGHFGETLRNTLSFQITPRLSGSFRYATLDGYRDGTNTFYDRSFDLQYRFADEGRYFPAVALGLRDFGGTGVYGAEYFVATRHLTPSVKLSGGIGWGRLGTYGGFSNPLSVFSDRFDNRPPWAGTGEVETGRFFRGDAAFFGGVQWDYSDQLALLFEYSSDDNVSEVRNMGLDHRSPFNFGANYSFKNGFDLGAYYMYGSELGLVLSYTLDPKSAPYPGGIEEAPPAILPRDAIAAASWGVTGRQELSQGEERLRSALARQGMALEALDLSAGSATVHLANWRYDVGAQAIGRAARVLANTLPPSVETFTIVPVANGVPMSSVTIKRRDLEELEHELDGSWKSYVRADISDAGGLDRTEALAGVYPRFAYGLNGYLSPSLFDPDDPVRADIGAELSASFAPMRGLVYSGSLRQPIIGNLDEATRVSDSVLPHVRSDVVLYNTQSDLELTHLTQEYFFRPGENLYGRVTAGYLERMYGGLSTELLWKPVTGPLALGAELNYAVKRDYDIDFGFQDYDVMTGHASAYYDLGAGYLGQVDVGRYLAGDWGATFSLDREFGNGIRVGAFFTLTDVSSDEFGEGSFDKGIRIQIPLSRLSGEPSQRGFGTVIRPVTRDGGARLDVRNRLYEVTRGYHAPELQEHWGRFWR</sequence>
<dbReference type="Pfam" id="PF06082">
    <property type="entry name" value="YjbH"/>
    <property type="match status" value="1"/>
</dbReference>
<evidence type="ECO:0000313" key="1">
    <source>
        <dbReference type="EMBL" id="MBB4023436.1"/>
    </source>
</evidence>
<reference evidence="1" key="1">
    <citation type="submission" date="2020-08" db="EMBL/GenBank/DDBJ databases">
        <title>Genomic Encyclopedia of Type Strains, Phase IV (KMG-IV): sequencing the most valuable type-strain genomes for metagenomic binning, comparative biology and taxonomic classification.</title>
        <authorList>
            <person name="Goeker M."/>
        </authorList>
    </citation>
    <scope>NUCLEOTIDE SEQUENCE [LARGE SCALE GENOMIC DNA]</scope>
    <source>
        <strain evidence="1">DSM 105040</strain>
    </source>
</reference>
<organism evidence="1 2">
    <name type="scientific">Actibacterium naphthalenivorans</name>
    <dbReference type="NCBI Taxonomy" id="1614693"/>
    <lineage>
        <taxon>Bacteria</taxon>
        <taxon>Pseudomonadati</taxon>
        <taxon>Pseudomonadota</taxon>
        <taxon>Alphaproteobacteria</taxon>
        <taxon>Rhodobacterales</taxon>
        <taxon>Roseobacteraceae</taxon>
        <taxon>Actibacterium</taxon>
    </lineage>
</organism>
<dbReference type="AlphaFoldDB" id="A0A840CL30"/>
<gene>
    <name evidence="1" type="ORF">GGR17_003265</name>
</gene>
<name>A0A840CL30_9RHOB</name>
<keyword evidence="2" id="KW-1185">Reference proteome</keyword>
<dbReference type="EMBL" id="JACIEQ010000005">
    <property type="protein sequence ID" value="MBB4023436.1"/>
    <property type="molecule type" value="Genomic_DNA"/>
</dbReference>
<dbReference type="RefSeq" id="WP_082386648.1">
    <property type="nucleotide sequence ID" value="NZ_JACIEQ010000005.1"/>
</dbReference>
<dbReference type="Proteomes" id="UP000585681">
    <property type="component" value="Unassembled WGS sequence"/>
</dbReference>
<evidence type="ECO:0000313" key="2">
    <source>
        <dbReference type="Proteomes" id="UP000585681"/>
    </source>
</evidence>
<proteinExistence type="predicted"/>
<dbReference type="InterPro" id="IPR010344">
    <property type="entry name" value="YbjH"/>
</dbReference>
<evidence type="ECO:0008006" key="3">
    <source>
        <dbReference type="Google" id="ProtNLM"/>
    </source>
</evidence>